<reference evidence="1" key="1">
    <citation type="submission" date="2018-02" db="EMBL/GenBank/DDBJ databases">
        <title>Rhizophora mucronata_Transcriptome.</title>
        <authorList>
            <person name="Meera S.P."/>
            <person name="Sreeshan A."/>
            <person name="Augustine A."/>
        </authorList>
    </citation>
    <scope>NUCLEOTIDE SEQUENCE</scope>
    <source>
        <tissue evidence="1">Leaf</tissue>
    </source>
</reference>
<name>A0A2P2NXQ4_RHIMU</name>
<organism evidence="1">
    <name type="scientific">Rhizophora mucronata</name>
    <name type="common">Asiatic mangrove</name>
    <dbReference type="NCBI Taxonomy" id="61149"/>
    <lineage>
        <taxon>Eukaryota</taxon>
        <taxon>Viridiplantae</taxon>
        <taxon>Streptophyta</taxon>
        <taxon>Embryophyta</taxon>
        <taxon>Tracheophyta</taxon>
        <taxon>Spermatophyta</taxon>
        <taxon>Magnoliopsida</taxon>
        <taxon>eudicotyledons</taxon>
        <taxon>Gunneridae</taxon>
        <taxon>Pentapetalae</taxon>
        <taxon>rosids</taxon>
        <taxon>fabids</taxon>
        <taxon>Malpighiales</taxon>
        <taxon>Rhizophoraceae</taxon>
        <taxon>Rhizophora</taxon>
    </lineage>
</organism>
<sequence>MILFLVDFPSFLMRFGYKNHLLLYGYLG</sequence>
<accession>A0A2P2NXQ4</accession>
<evidence type="ECO:0000313" key="1">
    <source>
        <dbReference type="EMBL" id="MBX47245.1"/>
    </source>
</evidence>
<dbReference type="AlphaFoldDB" id="A0A2P2NXQ4"/>
<proteinExistence type="predicted"/>
<dbReference type="EMBL" id="GGEC01066761">
    <property type="protein sequence ID" value="MBX47245.1"/>
    <property type="molecule type" value="Transcribed_RNA"/>
</dbReference>
<protein>
    <submittedName>
        <fullName evidence="1">Uncharacterized protein</fullName>
    </submittedName>
</protein>